<dbReference type="AlphaFoldDB" id="H2XR93"/>
<evidence type="ECO:0000256" key="4">
    <source>
        <dbReference type="ARBA" id="ARBA00023125"/>
    </source>
</evidence>
<keyword evidence="5" id="KW-0804">Transcription</keyword>
<name>H2XR93_CIOIN</name>
<evidence type="ECO:0000256" key="5">
    <source>
        <dbReference type="ARBA" id="ARBA00023163"/>
    </source>
</evidence>
<dbReference type="PANTHER" id="PTHR46304:SF1">
    <property type="entry name" value="GENERAL TRANSCRIPTION FACTOR II-I REPEAT DOMAIN-CONTAINING PROTEIN 1"/>
    <property type="match status" value="1"/>
</dbReference>
<evidence type="ECO:0000256" key="3">
    <source>
        <dbReference type="ARBA" id="ARBA00023015"/>
    </source>
</evidence>
<keyword evidence="4" id="KW-0238">DNA-binding</keyword>
<evidence type="ECO:0000313" key="8">
    <source>
        <dbReference type="Proteomes" id="UP000008144"/>
    </source>
</evidence>
<evidence type="ECO:0000313" key="7">
    <source>
        <dbReference type="Ensembl" id="ENSCINP00000032177.1"/>
    </source>
</evidence>
<dbReference type="PANTHER" id="PTHR46304">
    <property type="entry name" value="GENERAL TRANSCRIPTION FACTOR II-I REPEAT DOMAIN-CONTAINING PROTEIN 1"/>
    <property type="match status" value="1"/>
</dbReference>
<dbReference type="GO" id="GO:0005634">
    <property type="term" value="C:nucleus"/>
    <property type="evidence" value="ECO:0007669"/>
    <property type="project" value="UniProtKB-SubCell"/>
</dbReference>
<dbReference type="STRING" id="7719.ENSCINP00000032177"/>
<dbReference type="Ensembl" id="ENSCINT00000031186.1">
    <property type="protein sequence ID" value="ENSCINP00000032177.1"/>
    <property type="gene ID" value="ENSCING00000022788.1"/>
</dbReference>
<keyword evidence="8" id="KW-1185">Reference proteome</keyword>
<dbReference type="InterPro" id="IPR036647">
    <property type="entry name" value="GTF2I-like_rpt_sf"/>
</dbReference>
<comment type="subcellular location">
    <subcellularLocation>
        <location evidence="1">Nucleus</location>
    </subcellularLocation>
</comment>
<dbReference type="InterPro" id="IPR004212">
    <property type="entry name" value="GTF2I"/>
</dbReference>
<reference evidence="8" key="1">
    <citation type="journal article" date="2002" name="Science">
        <title>The draft genome of Ciona intestinalis: insights into chordate and vertebrate origins.</title>
        <authorList>
            <person name="Dehal P."/>
            <person name="Satou Y."/>
            <person name="Campbell R.K."/>
            <person name="Chapman J."/>
            <person name="Degnan B."/>
            <person name="De Tomaso A."/>
            <person name="Davidson B."/>
            <person name="Di Gregorio A."/>
            <person name="Gelpke M."/>
            <person name="Goodstein D.M."/>
            <person name="Harafuji N."/>
            <person name="Hastings K.E."/>
            <person name="Ho I."/>
            <person name="Hotta K."/>
            <person name="Huang W."/>
            <person name="Kawashima T."/>
            <person name="Lemaire P."/>
            <person name="Martinez D."/>
            <person name="Meinertzhagen I.A."/>
            <person name="Necula S."/>
            <person name="Nonaka M."/>
            <person name="Putnam N."/>
            <person name="Rash S."/>
            <person name="Saiga H."/>
            <person name="Satake M."/>
            <person name="Terry A."/>
            <person name="Yamada L."/>
            <person name="Wang H.G."/>
            <person name="Awazu S."/>
            <person name="Azumi K."/>
            <person name="Boore J."/>
            <person name="Branno M."/>
            <person name="Chin-Bow S."/>
            <person name="DeSantis R."/>
            <person name="Doyle S."/>
            <person name="Francino P."/>
            <person name="Keys D.N."/>
            <person name="Haga S."/>
            <person name="Hayashi H."/>
            <person name="Hino K."/>
            <person name="Imai K.S."/>
            <person name="Inaba K."/>
            <person name="Kano S."/>
            <person name="Kobayashi K."/>
            <person name="Kobayashi M."/>
            <person name="Lee B.I."/>
            <person name="Makabe K.W."/>
            <person name="Manohar C."/>
            <person name="Matassi G."/>
            <person name="Medina M."/>
            <person name="Mochizuki Y."/>
            <person name="Mount S."/>
            <person name="Morishita T."/>
            <person name="Miura S."/>
            <person name="Nakayama A."/>
            <person name="Nishizaka S."/>
            <person name="Nomoto H."/>
            <person name="Ohta F."/>
            <person name="Oishi K."/>
            <person name="Rigoutsos I."/>
            <person name="Sano M."/>
            <person name="Sasaki A."/>
            <person name="Sasakura Y."/>
            <person name="Shoguchi E."/>
            <person name="Shin-i T."/>
            <person name="Spagnuolo A."/>
            <person name="Stainier D."/>
            <person name="Suzuki M.M."/>
            <person name="Tassy O."/>
            <person name="Takatori N."/>
            <person name="Tokuoka M."/>
            <person name="Yagi K."/>
            <person name="Yoshizaki F."/>
            <person name="Wada S."/>
            <person name="Zhang C."/>
            <person name="Hyatt P.D."/>
            <person name="Larimer F."/>
            <person name="Detter C."/>
            <person name="Doggett N."/>
            <person name="Glavina T."/>
            <person name="Hawkins T."/>
            <person name="Richardson P."/>
            <person name="Lucas S."/>
            <person name="Kohara Y."/>
            <person name="Levine M."/>
            <person name="Satoh N."/>
            <person name="Rokhsar D.S."/>
        </authorList>
    </citation>
    <scope>NUCLEOTIDE SEQUENCE [LARGE SCALE GENOMIC DNA]</scope>
</reference>
<organism evidence="7 8">
    <name type="scientific">Ciona intestinalis</name>
    <name type="common">Transparent sea squirt</name>
    <name type="synonym">Ascidia intestinalis</name>
    <dbReference type="NCBI Taxonomy" id="7719"/>
    <lineage>
        <taxon>Eukaryota</taxon>
        <taxon>Metazoa</taxon>
        <taxon>Chordata</taxon>
        <taxon>Tunicata</taxon>
        <taxon>Ascidiacea</taxon>
        <taxon>Phlebobranchia</taxon>
        <taxon>Cionidae</taxon>
        <taxon>Ciona</taxon>
    </lineage>
</organism>
<reference evidence="7" key="3">
    <citation type="submission" date="2025-09" db="UniProtKB">
        <authorList>
            <consortium name="Ensembl"/>
        </authorList>
    </citation>
    <scope>IDENTIFICATION</scope>
</reference>
<sequence length="189" mass="21612">DISEFGSAWGKLPTYEKEVWNQKAAQEDATGQLSEKRHKTLIKQHLQKLEYECSKLEELGVSCGGIAHHQNSVSVFGNNKSVQFIKNDDEFIRRFIVANESNLIQNGNVQDTKEILRQKVQQLFNKKYGEFLGKASKFPYKKLQSLEVVGLPKDTILKPPSQYGIKKLQDIMLSQNDIFIKQRIESPVS</sequence>
<dbReference type="GeneTree" id="ENSGT00660000097092"/>
<accession>H2XR93</accession>
<keyword evidence="2" id="KW-0677">Repeat</keyword>
<evidence type="ECO:0000256" key="1">
    <source>
        <dbReference type="ARBA" id="ARBA00004123"/>
    </source>
</evidence>
<dbReference type="GO" id="GO:0003677">
    <property type="term" value="F:DNA binding"/>
    <property type="evidence" value="ECO:0007669"/>
    <property type="project" value="UniProtKB-KW"/>
</dbReference>
<keyword evidence="3" id="KW-0805">Transcription regulation</keyword>
<proteinExistence type="predicted"/>
<reference evidence="7" key="2">
    <citation type="submission" date="2025-08" db="UniProtKB">
        <authorList>
            <consortium name="Ensembl"/>
        </authorList>
    </citation>
    <scope>IDENTIFICATION</scope>
</reference>
<evidence type="ECO:0000256" key="6">
    <source>
        <dbReference type="ARBA" id="ARBA00023242"/>
    </source>
</evidence>
<dbReference type="InParanoid" id="H2XR93"/>
<protein>
    <submittedName>
        <fullName evidence="7">Uncharacterized protein</fullName>
    </submittedName>
</protein>
<keyword evidence="6" id="KW-0539">Nucleus</keyword>
<evidence type="ECO:0000256" key="2">
    <source>
        <dbReference type="ARBA" id="ARBA00022737"/>
    </source>
</evidence>
<dbReference type="SUPFAM" id="SSF117773">
    <property type="entry name" value="GTF2I-like repeat"/>
    <property type="match status" value="1"/>
</dbReference>
<dbReference type="HOGENOM" id="CLU_1437475_0_0_1"/>
<dbReference type="Proteomes" id="UP000008144">
    <property type="component" value="Unassembled WGS sequence"/>
</dbReference>
<dbReference type="Pfam" id="PF02946">
    <property type="entry name" value="GTF2I"/>
    <property type="match status" value="1"/>
</dbReference>
<dbReference type="Gene3D" id="3.90.1460.10">
    <property type="entry name" value="GTF2I-like"/>
    <property type="match status" value="1"/>
</dbReference>
<dbReference type="PROSITE" id="PS51139">
    <property type="entry name" value="GTF2I"/>
    <property type="match status" value="1"/>
</dbReference>